<dbReference type="Proteomes" id="UP000663722">
    <property type="component" value="Chromosome"/>
</dbReference>
<evidence type="ECO:0000313" key="2">
    <source>
        <dbReference type="EMBL" id="QTA88078.1"/>
    </source>
</evidence>
<feature type="domain" description="Type I restriction enzyme R protein N-terminal" evidence="1">
    <location>
        <begin position="17"/>
        <end position="127"/>
    </location>
</feature>
<sequence length="170" mass="18792">MINDFVTGKELPEIGAEANRQAVERFLVNEKGFAKEDIEVDADIEMTVAGQPYKSKTDLVVCVNSIRFMAIKCAAGSLGSREREILAASRLLDKYQIPFSVASDGNTAIVLDTVSGKKIGKGLDAIPSRHEAEEKLKSLNLVPFPKERLERERLIFRSYDSMNVNRSVSG</sequence>
<dbReference type="RefSeq" id="WP_246556304.1">
    <property type="nucleotide sequence ID" value="NZ_CP061800.1"/>
</dbReference>
<dbReference type="EMBL" id="CP061800">
    <property type="protein sequence ID" value="QTA88078.1"/>
    <property type="molecule type" value="Genomic_DNA"/>
</dbReference>
<dbReference type="KEGG" id="dmm:dnm_041190"/>
<keyword evidence="3" id="KW-1185">Reference proteome</keyword>
<organism evidence="2 3">
    <name type="scientific">Desulfonema magnum</name>
    <dbReference type="NCBI Taxonomy" id="45655"/>
    <lineage>
        <taxon>Bacteria</taxon>
        <taxon>Pseudomonadati</taxon>
        <taxon>Thermodesulfobacteriota</taxon>
        <taxon>Desulfobacteria</taxon>
        <taxon>Desulfobacterales</taxon>
        <taxon>Desulfococcaceae</taxon>
        <taxon>Desulfonema</taxon>
    </lineage>
</organism>
<dbReference type="AlphaFoldDB" id="A0A975GPN3"/>
<name>A0A975GPN3_9BACT</name>
<dbReference type="Pfam" id="PF13588">
    <property type="entry name" value="HSDR_N_2"/>
    <property type="match status" value="1"/>
</dbReference>
<evidence type="ECO:0000259" key="1">
    <source>
        <dbReference type="Pfam" id="PF13588"/>
    </source>
</evidence>
<gene>
    <name evidence="2" type="ORF">dnm_041190</name>
</gene>
<protein>
    <submittedName>
        <fullName evidence="2">Type I restriction enzyme R N-terminal domain-containing protein</fullName>
    </submittedName>
</protein>
<reference evidence="2" key="1">
    <citation type="journal article" date="2021" name="Microb. Physiol.">
        <title>Proteogenomic Insights into the Physiology of Marine, Sulfate-Reducing, Filamentous Desulfonema limicola and Desulfonema magnum.</title>
        <authorList>
            <person name="Schnaars V."/>
            <person name="Wohlbrand L."/>
            <person name="Scheve S."/>
            <person name="Hinrichs C."/>
            <person name="Reinhardt R."/>
            <person name="Rabus R."/>
        </authorList>
    </citation>
    <scope>NUCLEOTIDE SEQUENCE</scope>
    <source>
        <strain evidence="2">4be13</strain>
    </source>
</reference>
<dbReference type="InterPro" id="IPR029464">
    <property type="entry name" value="HSDR_N"/>
</dbReference>
<evidence type="ECO:0000313" key="3">
    <source>
        <dbReference type="Proteomes" id="UP000663722"/>
    </source>
</evidence>
<proteinExistence type="predicted"/>
<accession>A0A975GPN3</accession>